<protein>
    <submittedName>
        <fullName evidence="2">Putative calcium-binding EF-hand-containing protein</fullName>
    </submittedName>
</protein>
<dbReference type="InterPro" id="IPR002048">
    <property type="entry name" value="EF_hand_dom"/>
</dbReference>
<accession>T2G9C6</accession>
<dbReference type="Proteomes" id="UP000016587">
    <property type="component" value="Chromosome"/>
</dbReference>
<dbReference type="InterPro" id="IPR011992">
    <property type="entry name" value="EF-hand-dom_pair"/>
</dbReference>
<dbReference type="HOGENOM" id="CLU_2117054_0_0_7"/>
<dbReference type="STRING" id="1121448.DGI_0604"/>
<sequence length="114" mass="12752">MRRVSHSMLEYSLSCYMGKESSGSTQFDNLASKVAAQKYLKERDTNKDGTLSQDEVTFSEEAFSKLDTDKSGVLSVDELKVGLSGYEGEIYNYLAKTDARWAKISQLSSMLKKV</sequence>
<dbReference type="PATRIC" id="fig|1121448.10.peg.604"/>
<keyword evidence="3" id="KW-1185">Reference proteome</keyword>
<reference evidence="3" key="2">
    <citation type="submission" date="2013-07" db="EMBL/GenBank/DDBJ databases">
        <authorList>
            <person name="Morais-Silva F.O."/>
            <person name="Rezende A.M."/>
            <person name="Pimentel C."/>
            <person name="Resende D.M."/>
            <person name="Santos C.I."/>
            <person name="Clemente C."/>
            <person name="de Oliveira L.M."/>
            <person name="da Silva S.M."/>
            <person name="Costa D.A."/>
            <person name="Varela-Raposo A."/>
            <person name="Horacio E.C.A."/>
            <person name="Matos M."/>
            <person name="Flores O."/>
            <person name="Ruiz J.C."/>
            <person name="Rodrigues-Pousada C."/>
        </authorList>
    </citation>
    <scope>NUCLEOTIDE SEQUENCE [LARGE SCALE GENOMIC DNA]</scope>
    <source>
        <strain evidence="3">ATCC 19364 / DSM 1382 / NCIMB 9332 / VKM B-1759</strain>
    </source>
</reference>
<dbReference type="AlphaFoldDB" id="T2G9C6"/>
<dbReference type="SUPFAM" id="SSF47473">
    <property type="entry name" value="EF-hand"/>
    <property type="match status" value="1"/>
</dbReference>
<dbReference type="PROSITE" id="PS50222">
    <property type="entry name" value="EF_HAND_2"/>
    <property type="match status" value="1"/>
</dbReference>
<evidence type="ECO:0000313" key="2">
    <source>
        <dbReference type="EMBL" id="AGW12512.1"/>
    </source>
</evidence>
<evidence type="ECO:0000259" key="1">
    <source>
        <dbReference type="PROSITE" id="PS50222"/>
    </source>
</evidence>
<dbReference type="PROSITE" id="PS00018">
    <property type="entry name" value="EF_HAND_1"/>
    <property type="match status" value="1"/>
</dbReference>
<dbReference type="GO" id="GO:0005509">
    <property type="term" value="F:calcium ion binding"/>
    <property type="evidence" value="ECO:0007669"/>
    <property type="project" value="InterPro"/>
</dbReference>
<evidence type="ECO:0000313" key="3">
    <source>
        <dbReference type="Proteomes" id="UP000016587"/>
    </source>
</evidence>
<dbReference type="RefSeq" id="WP_021759165.1">
    <property type="nucleotide sequence ID" value="NC_022444.1"/>
</dbReference>
<dbReference type="Pfam" id="PF13405">
    <property type="entry name" value="EF-hand_6"/>
    <property type="match status" value="1"/>
</dbReference>
<dbReference type="Pfam" id="PF13202">
    <property type="entry name" value="EF-hand_5"/>
    <property type="match status" value="1"/>
</dbReference>
<gene>
    <name evidence="2" type="ORF">DGI_0604</name>
</gene>
<reference evidence="2 3" key="1">
    <citation type="journal article" date="2013" name="J. Bacteriol.">
        <title>Roles of HynAB and Ech, the only two hydrogenases found in the model sulfate reducer Desulfovibrio gigas.</title>
        <authorList>
            <person name="Morais-Silva F.O."/>
            <person name="Santos C.I."/>
            <person name="Rodrigues R."/>
            <person name="Pereira I.A."/>
            <person name="Rodrigues-Pousada C."/>
        </authorList>
    </citation>
    <scope>NUCLEOTIDE SEQUENCE [LARGE SCALE GENOMIC DNA]</scope>
    <source>
        <strain evidence="3">ATCC 19364 / DSM 1382 / NCIMB 9332 / VKM B-1759</strain>
    </source>
</reference>
<feature type="domain" description="EF-hand" evidence="1">
    <location>
        <begin position="54"/>
        <end position="89"/>
    </location>
</feature>
<dbReference type="KEGG" id="dgg:DGI_0604"/>
<dbReference type="EMBL" id="CP006585">
    <property type="protein sequence ID" value="AGW12512.1"/>
    <property type="molecule type" value="Genomic_DNA"/>
</dbReference>
<organism evidence="2 3">
    <name type="scientific">Megalodesulfovibrio gigas (strain ATCC 19364 / DSM 1382 / NCIMB 9332 / VKM B-1759)</name>
    <name type="common">Desulfovibrio gigas</name>
    <dbReference type="NCBI Taxonomy" id="1121448"/>
    <lineage>
        <taxon>Bacteria</taxon>
        <taxon>Pseudomonadati</taxon>
        <taxon>Thermodesulfobacteriota</taxon>
        <taxon>Desulfovibrionia</taxon>
        <taxon>Desulfovibrionales</taxon>
        <taxon>Desulfovibrionaceae</taxon>
        <taxon>Megalodesulfovibrio</taxon>
    </lineage>
</organism>
<dbReference type="Gene3D" id="1.10.238.10">
    <property type="entry name" value="EF-hand"/>
    <property type="match status" value="1"/>
</dbReference>
<dbReference type="InterPro" id="IPR018247">
    <property type="entry name" value="EF_Hand_1_Ca_BS"/>
</dbReference>
<proteinExistence type="predicted"/>
<name>T2G9C6_MEGG1</name>